<feature type="domain" description="Myb-like" evidence="6">
    <location>
        <begin position="141"/>
        <end position="192"/>
    </location>
</feature>
<dbReference type="Pfam" id="PF00249">
    <property type="entry name" value="Myb_DNA-binding"/>
    <property type="match status" value="1"/>
</dbReference>
<evidence type="ECO:0000259" key="7">
    <source>
        <dbReference type="PROSITE" id="PS51294"/>
    </source>
</evidence>
<accession>A0A7S1TDJ3</accession>
<evidence type="ECO:0000256" key="5">
    <source>
        <dbReference type="SAM" id="MobiDB-lite"/>
    </source>
</evidence>
<evidence type="ECO:0000313" key="8">
    <source>
        <dbReference type="EMBL" id="CAD9233463.1"/>
    </source>
</evidence>
<sequence>MEVVDHDGMSSSDESMGDLCGKDKMYFRKSVLDTVVVQQQKRIAELERKLGKSRKEVLRLKAVYATASAAKGHVTSLAAGGATSTPNLPLHPTTVPKPDMEKVRRLEPPPTSLTGAGVGLSVPVGGVKKKRPVQTVATVRLPEGQSRYWSAEEHQRFLKGVARFGPRNYAAISECVKTRTPKQVRTHAQKYEMRLAREASRQCGGSGEMPYISQHAFEVDFESGDAASSPDILKGQPSCDDEVVNMELQSDHPLGMKASLNSSSMVSLAVTSVVSDGERRSDLDELGLSDPIKMEDLEDIALTDPDTKVDELDSCEGTELVIAGMVTHDATTSEVWKLGRSFSKSDLKTLCSEDWMS</sequence>
<organism evidence="8">
    <name type="scientific">Compsopogon caeruleus</name>
    <dbReference type="NCBI Taxonomy" id="31354"/>
    <lineage>
        <taxon>Eukaryota</taxon>
        <taxon>Rhodophyta</taxon>
        <taxon>Compsopogonophyceae</taxon>
        <taxon>Compsopogonales</taxon>
        <taxon>Compsopogonaceae</taxon>
        <taxon>Compsopogon</taxon>
    </lineage>
</organism>
<keyword evidence="2" id="KW-0804">Transcription</keyword>
<dbReference type="GO" id="GO:0003677">
    <property type="term" value="F:DNA binding"/>
    <property type="evidence" value="ECO:0007669"/>
    <property type="project" value="InterPro"/>
</dbReference>
<dbReference type="EMBL" id="HBGH01010085">
    <property type="protein sequence ID" value="CAD9233463.1"/>
    <property type="molecule type" value="Transcribed_RNA"/>
</dbReference>
<reference evidence="8" key="1">
    <citation type="submission" date="2021-01" db="EMBL/GenBank/DDBJ databases">
        <authorList>
            <person name="Corre E."/>
            <person name="Pelletier E."/>
            <person name="Niang G."/>
            <person name="Scheremetjew M."/>
            <person name="Finn R."/>
            <person name="Kale V."/>
            <person name="Holt S."/>
            <person name="Cochrane G."/>
            <person name="Meng A."/>
            <person name="Brown T."/>
            <person name="Cohen L."/>
        </authorList>
    </citation>
    <scope>NUCLEOTIDE SEQUENCE</scope>
    <source>
        <strain evidence="8">SAG 36.94</strain>
    </source>
</reference>
<dbReference type="PANTHER" id="PTHR44042">
    <property type="entry name" value="DUPLICATED HOMEODOMAIN-LIKE SUPERFAMILY PROTEIN-RELATED"/>
    <property type="match status" value="1"/>
</dbReference>
<name>A0A7S1TDJ3_9RHOD</name>
<dbReference type="AlphaFoldDB" id="A0A7S1TDJ3"/>
<dbReference type="InterPro" id="IPR006447">
    <property type="entry name" value="Myb_dom_plants"/>
</dbReference>
<evidence type="ECO:0000256" key="1">
    <source>
        <dbReference type="ARBA" id="ARBA00023015"/>
    </source>
</evidence>
<evidence type="ECO:0008006" key="9">
    <source>
        <dbReference type="Google" id="ProtNLM"/>
    </source>
</evidence>
<keyword evidence="1" id="KW-0805">Transcription regulation</keyword>
<evidence type="ECO:0000256" key="2">
    <source>
        <dbReference type="ARBA" id="ARBA00023163"/>
    </source>
</evidence>
<feature type="region of interest" description="Disordered" evidence="5">
    <location>
        <begin position="78"/>
        <end position="118"/>
    </location>
</feature>
<dbReference type="NCBIfam" id="TIGR01557">
    <property type="entry name" value="myb_SHAQKYF"/>
    <property type="match status" value="1"/>
</dbReference>
<proteinExistence type="predicted"/>
<dbReference type="CDD" id="cd00167">
    <property type="entry name" value="SANT"/>
    <property type="match status" value="1"/>
</dbReference>
<dbReference type="PANTHER" id="PTHR44042:SF67">
    <property type="entry name" value="MYB-LIKE PROTEIN I"/>
    <property type="match status" value="1"/>
</dbReference>
<evidence type="ECO:0000256" key="3">
    <source>
        <dbReference type="ARBA" id="ARBA00023242"/>
    </source>
</evidence>
<gene>
    <name evidence="8" type="ORF">CCAE0312_LOCUS5549</name>
</gene>
<dbReference type="InterPro" id="IPR017930">
    <property type="entry name" value="Myb_dom"/>
</dbReference>
<feature type="domain" description="HTH myb-type" evidence="7">
    <location>
        <begin position="149"/>
        <end position="196"/>
    </location>
</feature>
<keyword evidence="4" id="KW-0175">Coiled coil</keyword>
<dbReference type="InterPro" id="IPR001005">
    <property type="entry name" value="SANT/Myb"/>
</dbReference>
<dbReference type="PROSITE" id="PS51294">
    <property type="entry name" value="HTH_MYB"/>
    <property type="match status" value="1"/>
</dbReference>
<feature type="coiled-coil region" evidence="4">
    <location>
        <begin position="36"/>
        <end position="63"/>
    </location>
</feature>
<dbReference type="Gene3D" id="1.10.10.60">
    <property type="entry name" value="Homeodomain-like"/>
    <property type="match status" value="1"/>
</dbReference>
<keyword evidence="3" id="KW-0539">Nucleus</keyword>
<dbReference type="SUPFAM" id="SSF46689">
    <property type="entry name" value="Homeodomain-like"/>
    <property type="match status" value="1"/>
</dbReference>
<evidence type="ECO:0000259" key="6">
    <source>
        <dbReference type="PROSITE" id="PS50090"/>
    </source>
</evidence>
<dbReference type="InterPro" id="IPR009057">
    <property type="entry name" value="Homeodomain-like_sf"/>
</dbReference>
<protein>
    <recommendedName>
        <fullName evidence="9">HTH myb-type domain-containing protein</fullName>
    </recommendedName>
</protein>
<evidence type="ECO:0000256" key="4">
    <source>
        <dbReference type="SAM" id="Coils"/>
    </source>
</evidence>
<dbReference type="SMART" id="SM00717">
    <property type="entry name" value="SANT"/>
    <property type="match status" value="1"/>
</dbReference>
<feature type="compositionally biased region" description="Basic and acidic residues" evidence="5">
    <location>
        <begin position="98"/>
        <end position="107"/>
    </location>
</feature>
<dbReference type="PROSITE" id="PS50090">
    <property type="entry name" value="MYB_LIKE"/>
    <property type="match status" value="1"/>
</dbReference>